<name>A0A1Y1BHE3_VIBPH</name>
<geneLocation type="plasmid" evidence="1">
    <name>pVPE61b</name>
</geneLocation>
<sequence>MVDKPWSRDRSRLIRTNKRLKHLEINKTFSKSLSTLIHSQLEIESEERIIFTWIIKKAK</sequence>
<proteinExistence type="predicted"/>
<protein>
    <submittedName>
        <fullName evidence="1">Uncharacterized protein</fullName>
    </submittedName>
</protein>
<reference evidence="1" key="1">
    <citation type="journal article" date="2017" name="Infect. Genet. Evol.">
        <title>Plasmid dynamics in Vibrio parahaemolyticus strains related to shrimp Acute Hepatopancreatic Necrosis Syndrome (AHPNS).</title>
        <authorList>
            <person name="Theethakaew C."/>
            <person name="Nakamura S."/>
            <person name="Motooka D."/>
            <person name="Matsuda S."/>
            <person name="Kodama T."/>
            <person name="Chonsin K."/>
            <person name="Suthienkul O."/>
            <person name="Iida T."/>
        </authorList>
    </citation>
    <scope>NUCLEOTIDE SEQUENCE</scope>
    <source>
        <strain evidence="1">VPE61</strain>
        <plasmid evidence="1">pVPE61b</plasmid>
    </source>
</reference>
<organism evidence="1">
    <name type="scientific">Vibrio parahaemolyticus</name>
    <dbReference type="NCBI Taxonomy" id="670"/>
    <lineage>
        <taxon>Bacteria</taxon>
        <taxon>Pseudomonadati</taxon>
        <taxon>Pseudomonadota</taxon>
        <taxon>Gammaproteobacteria</taxon>
        <taxon>Vibrionales</taxon>
        <taxon>Vibrionaceae</taxon>
        <taxon>Vibrio</taxon>
    </lineage>
</organism>
<accession>A0A1Y1BHE3</accession>
<dbReference type="EMBL" id="AP014861">
    <property type="protein sequence ID" value="BAX57017.1"/>
    <property type="molecule type" value="Genomic_DNA"/>
</dbReference>
<evidence type="ECO:0000313" key="1">
    <source>
        <dbReference type="EMBL" id="BAX57017.1"/>
    </source>
</evidence>
<keyword evidence="1" id="KW-0614">Plasmid</keyword>
<dbReference type="AlphaFoldDB" id="A0A1Y1BHE3"/>